<dbReference type="Pfam" id="PF04324">
    <property type="entry name" value="Fer2_BFD"/>
    <property type="match status" value="1"/>
</dbReference>
<protein>
    <submittedName>
        <fullName evidence="5">NAD(P)/FAD-dependent oxidoreductase</fullName>
    </submittedName>
</protein>
<dbReference type="Pfam" id="PF07992">
    <property type="entry name" value="Pyr_redox_2"/>
    <property type="match status" value="1"/>
</dbReference>
<dbReference type="PRINTS" id="PR00368">
    <property type="entry name" value="FADPNR"/>
</dbReference>
<name>A0ABW3Y7B7_9ACTN</name>
<feature type="domain" description="FAD/NAD(P)-binding" evidence="4">
    <location>
        <begin position="5"/>
        <end position="330"/>
    </location>
</feature>
<reference evidence="6" key="1">
    <citation type="journal article" date="2019" name="Int. J. Syst. Evol. Microbiol.">
        <title>The Global Catalogue of Microorganisms (GCM) 10K type strain sequencing project: providing services to taxonomists for standard genome sequencing and annotation.</title>
        <authorList>
            <consortium name="The Broad Institute Genomics Platform"/>
            <consortium name="The Broad Institute Genome Sequencing Center for Infectious Disease"/>
            <person name="Wu L."/>
            <person name="Ma J."/>
        </authorList>
    </citation>
    <scope>NUCLEOTIDE SEQUENCE [LARGE SCALE GENOMIC DNA]</scope>
    <source>
        <strain evidence="6">JCM 31037</strain>
    </source>
</reference>
<dbReference type="CDD" id="cd19946">
    <property type="entry name" value="GlpA-like_Fer2_BFD-like"/>
    <property type="match status" value="1"/>
</dbReference>
<evidence type="ECO:0000313" key="6">
    <source>
        <dbReference type="Proteomes" id="UP001597260"/>
    </source>
</evidence>
<dbReference type="Proteomes" id="UP001597260">
    <property type="component" value="Unassembled WGS sequence"/>
</dbReference>
<evidence type="ECO:0000259" key="4">
    <source>
        <dbReference type="Pfam" id="PF07992"/>
    </source>
</evidence>
<organism evidence="5 6">
    <name type="scientific">Micromonospora sonneratiae</name>
    <dbReference type="NCBI Taxonomy" id="1184706"/>
    <lineage>
        <taxon>Bacteria</taxon>
        <taxon>Bacillati</taxon>
        <taxon>Actinomycetota</taxon>
        <taxon>Actinomycetes</taxon>
        <taxon>Micromonosporales</taxon>
        <taxon>Micromonosporaceae</taxon>
        <taxon>Micromonospora</taxon>
    </lineage>
</organism>
<feature type="region of interest" description="Disordered" evidence="2">
    <location>
        <begin position="479"/>
        <end position="503"/>
    </location>
</feature>
<dbReference type="PIRSF" id="PIRSF037495">
    <property type="entry name" value="Opine_OX_OoxA/HcnB"/>
    <property type="match status" value="1"/>
</dbReference>
<dbReference type="PANTHER" id="PTHR42949:SF3">
    <property type="entry name" value="ANAEROBIC GLYCEROL-3-PHOSPHATE DEHYDROGENASE SUBUNIT B"/>
    <property type="match status" value="1"/>
</dbReference>
<dbReference type="RefSeq" id="WP_377565851.1">
    <property type="nucleotide sequence ID" value="NZ_JBHTMP010000001.1"/>
</dbReference>
<dbReference type="PRINTS" id="PR00469">
    <property type="entry name" value="PNDRDTASEII"/>
</dbReference>
<accession>A0ABW3Y7B7</accession>
<dbReference type="InterPro" id="IPR036188">
    <property type="entry name" value="FAD/NAD-bd_sf"/>
</dbReference>
<keyword evidence="1" id="KW-0560">Oxidoreductase</keyword>
<feature type="domain" description="BFD-like [2Fe-2S]-binding" evidence="3">
    <location>
        <begin position="398"/>
        <end position="449"/>
    </location>
</feature>
<evidence type="ECO:0000313" key="5">
    <source>
        <dbReference type="EMBL" id="MFD1319693.1"/>
    </source>
</evidence>
<dbReference type="Gene3D" id="3.50.50.60">
    <property type="entry name" value="FAD/NAD(P)-binding domain"/>
    <property type="match status" value="2"/>
</dbReference>
<dbReference type="PANTHER" id="PTHR42949">
    <property type="entry name" value="ANAEROBIC GLYCEROL-3-PHOSPHATE DEHYDROGENASE SUBUNIT B"/>
    <property type="match status" value="1"/>
</dbReference>
<dbReference type="SUPFAM" id="SSF51905">
    <property type="entry name" value="FAD/NAD(P)-binding domain"/>
    <property type="match status" value="1"/>
</dbReference>
<dbReference type="Gene3D" id="1.10.10.1100">
    <property type="entry name" value="BFD-like [2Fe-2S]-binding domain"/>
    <property type="match status" value="1"/>
</dbReference>
<proteinExistence type="predicted"/>
<dbReference type="InterPro" id="IPR017224">
    <property type="entry name" value="Opine_Oxase_asu/HCN_bsu"/>
</dbReference>
<evidence type="ECO:0000256" key="2">
    <source>
        <dbReference type="SAM" id="MobiDB-lite"/>
    </source>
</evidence>
<evidence type="ECO:0000256" key="1">
    <source>
        <dbReference type="ARBA" id="ARBA00023002"/>
    </source>
</evidence>
<keyword evidence="6" id="KW-1185">Reference proteome</keyword>
<dbReference type="InterPro" id="IPR041854">
    <property type="entry name" value="BFD-like_2Fe2S-bd_dom_sf"/>
</dbReference>
<comment type="caution">
    <text evidence="5">The sequence shown here is derived from an EMBL/GenBank/DDBJ whole genome shotgun (WGS) entry which is preliminary data.</text>
</comment>
<sequence>MTATDVVVVGAGPAGLAAAATLGRHGATVTVVDEQEQPGGQIYRQPPAGFTRPASHVTAGQTLITEATAAPNVQWLTDTTVWGILGTRAGLDGYGGTEPSGRYRVATHGPTGAGVLEPRGVLITSGAYDLPVPFPGWTLPGVLTAGGVQTFVKAQGLLPGSRFVLAGGHPLLLVVAAQLVRAGARVVEVAMTQRRRDLLVGPAGLAAMAGARGKLAEGAAALRTLTRAGVPIRFGTVVRRASGDPDLSSVTLADLDRDGHPVTGSERELACNVLALGYGFVPSVELAGQAGCALGWDSPAGGWVVRHDEWLRSSVPGIAVAGELTGVAGAEQATVEGRLAALGMLLDLGLLETDEATALARPIRRELRRRRRFVAQVLDRFAPDRPALGTLVTDDTVLCRCEEVRAGDIRQALRDHPHLGTANAVKLVTRAGMGLCQGRSCQPGVCQLVATETGRTPEQLGPFTAQAPVKPVPLGALAAAVEPPDPDRRTRSDQPSGRKLSPP</sequence>
<dbReference type="InterPro" id="IPR051691">
    <property type="entry name" value="Metab_Enz_Cyan_OpOx_G3PDH"/>
</dbReference>
<dbReference type="InterPro" id="IPR007419">
    <property type="entry name" value="BFD-like_2Fe2S-bd_dom"/>
</dbReference>
<dbReference type="InterPro" id="IPR023753">
    <property type="entry name" value="FAD/NAD-binding_dom"/>
</dbReference>
<evidence type="ECO:0000259" key="3">
    <source>
        <dbReference type="Pfam" id="PF04324"/>
    </source>
</evidence>
<dbReference type="EMBL" id="JBHTMP010000001">
    <property type="protein sequence ID" value="MFD1319693.1"/>
    <property type="molecule type" value="Genomic_DNA"/>
</dbReference>
<gene>
    <name evidence="5" type="ORF">ACFQ4H_01175</name>
</gene>